<dbReference type="HOGENOM" id="CLU_3328632_0_0_7"/>
<dbReference type="Proteomes" id="UP000008387">
    <property type="component" value="Chromosome"/>
</dbReference>
<evidence type="ECO:0000313" key="2">
    <source>
        <dbReference type="Proteomes" id="UP000008387"/>
    </source>
</evidence>
<evidence type="ECO:0000313" key="1">
    <source>
        <dbReference type="EMBL" id="CCB79656.1"/>
    </source>
</evidence>
<accession>F8KQ45</accession>
<sequence>MTEEALFEEPSLANMAKAFEWSQNQQTHEKKQNPKSLA</sequence>
<dbReference type="AlphaFoldDB" id="F8KQ45"/>
<reference evidence="1 2" key="1">
    <citation type="journal article" date="2011" name="J. Bacteriol.">
        <title>Genome sequence of Helicobacter bizzozeronii strain CIII-1, an isolate from human gastric mucosa.</title>
        <authorList>
            <person name="Schott T."/>
            <person name="Rossi M."/>
            <person name="Hanninen M.L."/>
        </authorList>
    </citation>
    <scope>NUCLEOTIDE SEQUENCE [LARGE SCALE GENOMIC DNA]</scope>
    <source>
        <strain evidence="1 2">CIII-1</strain>
    </source>
</reference>
<protein>
    <submittedName>
        <fullName evidence="1">Uncharacterized protein</fullName>
    </submittedName>
</protein>
<name>F8KQ45_HELBC</name>
<dbReference type="KEGG" id="hbi:HBZC1_06700"/>
<organism evidence="1 2">
    <name type="scientific">Helicobacter bizzozeronii (strain CIII-1)</name>
    <dbReference type="NCBI Taxonomy" id="1002804"/>
    <lineage>
        <taxon>Bacteria</taxon>
        <taxon>Pseudomonadati</taxon>
        <taxon>Campylobacterota</taxon>
        <taxon>Epsilonproteobacteria</taxon>
        <taxon>Campylobacterales</taxon>
        <taxon>Helicobacteraceae</taxon>
        <taxon>Helicobacter</taxon>
    </lineage>
</organism>
<keyword evidence="2" id="KW-1185">Reference proteome</keyword>
<gene>
    <name evidence="1" type="ordered locus">HBZC1_06700</name>
</gene>
<proteinExistence type="predicted"/>
<dbReference type="EMBL" id="FR871757">
    <property type="protein sequence ID" value="CCB79656.1"/>
    <property type="molecule type" value="Genomic_DNA"/>
</dbReference>